<keyword evidence="4" id="KW-1185">Reference proteome</keyword>
<proteinExistence type="predicted"/>
<dbReference type="Pfam" id="PF10537">
    <property type="entry name" value="WAC_Acf1_DNA_bd"/>
    <property type="match status" value="1"/>
</dbReference>
<dbReference type="GO" id="GO:0005634">
    <property type="term" value="C:nucleus"/>
    <property type="evidence" value="ECO:0007669"/>
    <property type="project" value="UniProtKB-SubCell"/>
</dbReference>
<organism evidence="3 4">
    <name type="scientific">Modicella reniformis</name>
    <dbReference type="NCBI Taxonomy" id="1440133"/>
    <lineage>
        <taxon>Eukaryota</taxon>
        <taxon>Fungi</taxon>
        <taxon>Fungi incertae sedis</taxon>
        <taxon>Mucoromycota</taxon>
        <taxon>Mortierellomycotina</taxon>
        <taxon>Mortierellomycetes</taxon>
        <taxon>Mortierellales</taxon>
        <taxon>Mortierellaceae</taxon>
        <taxon>Modicella</taxon>
    </lineage>
</organism>
<dbReference type="PANTHER" id="PTHR32075">
    <property type="entry name" value="ISWI CHROMATIN-REMODELING COMPLEX SUBUNIT YPL216W-RELATED"/>
    <property type="match status" value="1"/>
</dbReference>
<feature type="non-terminal residue" evidence="3">
    <location>
        <position position="1"/>
    </location>
</feature>
<name>A0A9P6JDH7_9FUNG</name>
<comment type="subcellular location">
    <subcellularLocation>
        <location evidence="1">Nucleus</location>
    </subcellularLocation>
</comment>
<evidence type="ECO:0000313" key="4">
    <source>
        <dbReference type="Proteomes" id="UP000749646"/>
    </source>
</evidence>
<evidence type="ECO:0000256" key="1">
    <source>
        <dbReference type="PROSITE-ProRule" id="PRU00475"/>
    </source>
</evidence>
<comment type="caution">
    <text evidence="3">The sequence shown here is derived from an EMBL/GenBank/DDBJ whole genome shotgun (WGS) entry which is preliminary data.</text>
</comment>
<dbReference type="EMBL" id="JAAAHW010005551">
    <property type="protein sequence ID" value="KAF9967873.1"/>
    <property type="molecule type" value="Genomic_DNA"/>
</dbReference>
<reference evidence="3" key="1">
    <citation type="journal article" date="2020" name="Fungal Divers.">
        <title>Resolving the Mortierellaceae phylogeny through synthesis of multi-gene phylogenetics and phylogenomics.</title>
        <authorList>
            <person name="Vandepol N."/>
            <person name="Liber J."/>
            <person name="Desiro A."/>
            <person name="Na H."/>
            <person name="Kennedy M."/>
            <person name="Barry K."/>
            <person name="Grigoriev I.V."/>
            <person name="Miller A.N."/>
            <person name="O'Donnell K."/>
            <person name="Stajich J.E."/>
            <person name="Bonito G."/>
        </authorList>
    </citation>
    <scope>NUCLEOTIDE SEQUENCE</scope>
    <source>
        <strain evidence="3">MES-2147</strain>
    </source>
</reference>
<dbReference type="PANTHER" id="PTHR32075:SF6">
    <property type="entry name" value="ISWI CHROMATIN-REMODELING COMPLEX SUBUNIT YPL216W-RELATED"/>
    <property type="match status" value="1"/>
</dbReference>
<evidence type="ECO:0000259" key="2">
    <source>
        <dbReference type="PROSITE" id="PS51136"/>
    </source>
</evidence>
<dbReference type="GO" id="GO:0000781">
    <property type="term" value="C:chromosome, telomeric region"/>
    <property type="evidence" value="ECO:0007669"/>
    <property type="project" value="GOC"/>
</dbReference>
<keyword evidence="1" id="KW-0539">Nucleus</keyword>
<dbReference type="Proteomes" id="UP000749646">
    <property type="component" value="Unassembled WGS sequence"/>
</dbReference>
<sequence>MPLLKRKAIKPVPLPSIKEFDEETPVYMMRFTDEIFTNYEDYINRFFFYQQKNWQCETTGRSGLTYEQALESEQKEKSMVANKLQEGFSK</sequence>
<protein>
    <recommendedName>
        <fullName evidence="2">WAC domain-containing protein</fullName>
    </recommendedName>
</protein>
<dbReference type="AlphaFoldDB" id="A0A9P6JDH7"/>
<dbReference type="OrthoDB" id="332390at2759"/>
<dbReference type="InterPro" id="IPR013136">
    <property type="entry name" value="WSTF_Acf1_Cbp146"/>
</dbReference>
<dbReference type="GO" id="GO:0031509">
    <property type="term" value="P:subtelomeric heterochromatin formation"/>
    <property type="evidence" value="ECO:0007669"/>
    <property type="project" value="TreeGrafter"/>
</dbReference>
<dbReference type="PROSITE" id="PS51136">
    <property type="entry name" value="WAC"/>
    <property type="match status" value="1"/>
</dbReference>
<feature type="domain" description="WAC" evidence="2">
    <location>
        <begin position="24"/>
        <end position="90"/>
    </location>
</feature>
<evidence type="ECO:0000313" key="3">
    <source>
        <dbReference type="EMBL" id="KAF9967873.1"/>
    </source>
</evidence>
<accession>A0A9P6JDH7</accession>
<gene>
    <name evidence="3" type="ORF">BGZ65_012880</name>
</gene>